<feature type="region of interest" description="Disordered" evidence="5">
    <location>
        <begin position="332"/>
        <end position="399"/>
    </location>
</feature>
<accession>A0AA36MP85</accession>
<dbReference type="InterPro" id="IPR036855">
    <property type="entry name" value="Znf_CCCH_sf"/>
</dbReference>
<dbReference type="SUPFAM" id="SSF90229">
    <property type="entry name" value="CCCH zinc finger"/>
    <property type="match status" value="1"/>
</dbReference>
<proteinExistence type="predicted"/>
<dbReference type="Proteomes" id="UP001178507">
    <property type="component" value="Unassembled WGS sequence"/>
</dbReference>
<evidence type="ECO:0000256" key="3">
    <source>
        <dbReference type="ARBA" id="ARBA00022833"/>
    </source>
</evidence>
<name>A0AA36MP85_9DINO</name>
<dbReference type="GO" id="GO:0008270">
    <property type="term" value="F:zinc ion binding"/>
    <property type="evidence" value="ECO:0007669"/>
    <property type="project" value="UniProtKB-KW"/>
</dbReference>
<feature type="compositionally biased region" description="Low complexity" evidence="5">
    <location>
        <begin position="346"/>
        <end position="362"/>
    </location>
</feature>
<evidence type="ECO:0000313" key="7">
    <source>
        <dbReference type="EMBL" id="CAJ1374893.1"/>
    </source>
</evidence>
<evidence type="ECO:0000256" key="5">
    <source>
        <dbReference type="SAM" id="MobiDB-lite"/>
    </source>
</evidence>
<keyword evidence="3 4" id="KW-0862">Zinc</keyword>
<reference evidence="7" key="1">
    <citation type="submission" date="2023-08" db="EMBL/GenBank/DDBJ databases">
        <authorList>
            <person name="Chen Y."/>
            <person name="Shah S."/>
            <person name="Dougan E. K."/>
            <person name="Thang M."/>
            <person name="Chan C."/>
        </authorList>
    </citation>
    <scope>NUCLEOTIDE SEQUENCE</scope>
</reference>
<feature type="compositionally biased region" description="Low complexity" evidence="5">
    <location>
        <begin position="376"/>
        <end position="399"/>
    </location>
</feature>
<keyword evidence="8" id="KW-1185">Reference proteome</keyword>
<sequence length="399" mass="45040">MVQNQWWGPQQKGGGKSHSKNEEEPKAGESSSSALELARKPYRQSIDELIRNTVLCRNDFDHKILLLLDALWERNKLQEACNHVKKVVEVLPRDKVTHWRGYLHKLLRNFDEDAYHDVKGTLATANAEKLPWIKEEPPNGEKLRVCAAEFQPGQLAWIGAIGKSDYAAVATHRLHADAPEFNPNQPAWAPQARVGEASGGLSRRLELHLIGTLDDGQRSAQLFWSAASQAQFRERSRSRRERYERRSSERGWDEGSDRHDRRDRDRDRDRRHRSRDRDRDRERSDRSDRSSERSRERSEKEVKRRICMHWEKGHCSKGSSCTFAHGAQELHSVQEGAPGRPCCANTSRRATAAEAPTAPSPTGRKSSEIASRRCCASTTSGAAATGAAAATSPTAARSW</sequence>
<feature type="zinc finger region" description="C3H1-type" evidence="4">
    <location>
        <begin position="301"/>
        <end position="328"/>
    </location>
</feature>
<feature type="domain" description="C3H1-type" evidence="6">
    <location>
        <begin position="301"/>
        <end position="328"/>
    </location>
</feature>
<feature type="compositionally biased region" description="Basic and acidic residues" evidence="5">
    <location>
        <begin position="275"/>
        <end position="303"/>
    </location>
</feature>
<feature type="compositionally biased region" description="Low complexity" evidence="5">
    <location>
        <begin position="1"/>
        <end position="10"/>
    </location>
</feature>
<feature type="region of interest" description="Disordered" evidence="5">
    <location>
        <begin position="234"/>
        <end position="303"/>
    </location>
</feature>
<organism evidence="7 8">
    <name type="scientific">Effrenium voratum</name>
    <dbReference type="NCBI Taxonomy" id="2562239"/>
    <lineage>
        <taxon>Eukaryota</taxon>
        <taxon>Sar</taxon>
        <taxon>Alveolata</taxon>
        <taxon>Dinophyceae</taxon>
        <taxon>Suessiales</taxon>
        <taxon>Symbiodiniaceae</taxon>
        <taxon>Effrenium</taxon>
    </lineage>
</organism>
<dbReference type="EMBL" id="CAUJNA010000282">
    <property type="protein sequence ID" value="CAJ1374893.1"/>
    <property type="molecule type" value="Genomic_DNA"/>
</dbReference>
<evidence type="ECO:0000259" key="6">
    <source>
        <dbReference type="PROSITE" id="PS50103"/>
    </source>
</evidence>
<gene>
    <name evidence="7" type="ORF">EVOR1521_LOCUS4313</name>
</gene>
<evidence type="ECO:0000256" key="1">
    <source>
        <dbReference type="ARBA" id="ARBA00022723"/>
    </source>
</evidence>
<dbReference type="AlphaFoldDB" id="A0AA36MP85"/>
<dbReference type="PROSITE" id="PS50103">
    <property type="entry name" value="ZF_C3H1"/>
    <property type="match status" value="1"/>
</dbReference>
<dbReference type="Gene3D" id="4.10.1000.10">
    <property type="entry name" value="Zinc finger, CCCH-type"/>
    <property type="match status" value="1"/>
</dbReference>
<dbReference type="Pfam" id="PF00642">
    <property type="entry name" value="zf-CCCH"/>
    <property type="match status" value="1"/>
</dbReference>
<feature type="region of interest" description="Disordered" evidence="5">
    <location>
        <begin position="1"/>
        <end position="35"/>
    </location>
</feature>
<protein>
    <recommendedName>
        <fullName evidence="6">C3H1-type domain-containing protein</fullName>
    </recommendedName>
</protein>
<evidence type="ECO:0000313" key="8">
    <source>
        <dbReference type="Proteomes" id="UP001178507"/>
    </source>
</evidence>
<comment type="caution">
    <text evidence="7">The sequence shown here is derived from an EMBL/GenBank/DDBJ whole genome shotgun (WGS) entry which is preliminary data.</text>
</comment>
<dbReference type="InterPro" id="IPR000571">
    <property type="entry name" value="Znf_CCCH"/>
</dbReference>
<evidence type="ECO:0000256" key="4">
    <source>
        <dbReference type="PROSITE-ProRule" id="PRU00723"/>
    </source>
</evidence>
<keyword evidence="1 4" id="KW-0479">Metal-binding</keyword>
<evidence type="ECO:0000256" key="2">
    <source>
        <dbReference type="ARBA" id="ARBA00022771"/>
    </source>
</evidence>
<feature type="compositionally biased region" description="Basic and acidic residues" evidence="5">
    <location>
        <begin position="241"/>
        <end position="268"/>
    </location>
</feature>
<dbReference type="SMART" id="SM00356">
    <property type="entry name" value="ZnF_C3H1"/>
    <property type="match status" value="1"/>
</dbReference>
<keyword evidence="2 4" id="KW-0863">Zinc-finger</keyword>